<name>A0A2Z6SK83_9GLOM</name>
<proteinExistence type="predicted"/>
<protein>
    <submittedName>
        <fullName evidence="2">Uncharacterized protein</fullName>
    </submittedName>
</protein>
<evidence type="ECO:0000313" key="3">
    <source>
        <dbReference type="Proteomes" id="UP000247702"/>
    </source>
</evidence>
<organism evidence="2 3">
    <name type="scientific">Rhizophagus clarus</name>
    <dbReference type="NCBI Taxonomy" id="94130"/>
    <lineage>
        <taxon>Eukaryota</taxon>
        <taxon>Fungi</taxon>
        <taxon>Fungi incertae sedis</taxon>
        <taxon>Mucoromycota</taxon>
        <taxon>Glomeromycotina</taxon>
        <taxon>Glomeromycetes</taxon>
        <taxon>Glomerales</taxon>
        <taxon>Glomeraceae</taxon>
        <taxon>Rhizophagus</taxon>
    </lineage>
</organism>
<feature type="compositionally biased region" description="Low complexity" evidence="1">
    <location>
        <begin position="54"/>
        <end position="67"/>
    </location>
</feature>
<accession>A0A2Z6SK83</accession>
<keyword evidence="3" id="KW-1185">Reference proteome</keyword>
<evidence type="ECO:0000313" key="2">
    <source>
        <dbReference type="EMBL" id="GBC06639.1"/>
    </source>
</evidence>
<evidence type="ECO:0000256" key="1">
    <source>
        <dbReference type="SAM" id="MobiDB-lite"/>
    </source>
</evidence>
<sequence length="89" mass="9850">MLADDWNTIHVNDYQNWLFELDIMRDFSEGKIASIVLAKENPQLNYVLMRPTSSTGENTTTVKSTGTSGTGTSGIEITNPHGAFTEQLK</sequence>
<dbReference type="EMBL" id="BEXD01004092">
    <property type="protein sequence ID" value="GBC06639.1"/>
    <property type="molecule type" value="Genomic_DNA"/>
</dbReference>
<dbReference type="AlphaFoldDB" id="A0A2Z6SK83"/>
<feature type="region of interest" description="Disordered" evidence="1">
    <location>
        <begin position="50"/>
        <end position="89"/>
    </location>
</feature>
<dbReference type="Proteomes" id="UP000247702">
    <property type="component" value="Unassembled WGS sequence"/>
</dbReference>
<comment type="caution">
    <text evidence="2">The sequence shown here is derived from an EMBL/GenBank/DDBJ whole genome shotgun (WGS) entry which is preliminary data.</text>
</comment>
<reference evidence="2 3" key="1">
    <citation type="submission" date="2017-11" db="EMBL/GenBank/DDBJ databases">
        <title>The genome of Rhizophagus clarus HR1 reveals common genetic basis of auxotrophy among arbuscular mycorrhizal fungi.</title>
        <authorList>
            <person name="Kobayashi Y."/>
        </authorList>
    </citation>
    <scope>NUCLEOTIDE SEQUENCE [LARGE SCALE GENOMIC DNA]</scope>
    <source>
        <strain evidence="2 3">HR1</strain>
    </source>
</reference>
<gene>
    <name evidence="2" type="ORF">RclHR1_00070006</name>
</gene>